<protein>
    <submittedName>
        <fullName evidence="1">Uncharacterized protein</fullName>
    </submittedName>
</protein>
<dbReference type="AlphaFoldDB" id="A0A8C6RP70"/>
<name>A0A8C6RP70_NANGA</name>
<keyword evidence="2" id="KW-1185">Reference proteome</keyword>
<sequence length="134" mass="15759">MVFNLATVPESLSRLIITPKQLRRPSVRRDLGSELEAVAKATALASLDFRRDRLDSGPDLGFRCYPPQICFLRPLRPATPQTRFIRASDKTKRKMSHLHDYLKKKFMTDQLRKMLRWRRESLSTQQYLDSQRIL</sequence>
<dbReference type="Proteomes" id="UP000694381">
    <property type="component" value="Unassembled WGS sequence"/>
</dbReference>
<dbReference type="Ensembl" id="ENSNGAT00000026318.1">
    <property type="protein sequence ID" value="ENSNGAP00000020646.1"/>
    <property type="gene ID" value="ENSNGAG00000020081.1"/>
</dbReference>
<dbReference type="PANTHER" id="PTHR35666">
    <property type="entry name" value="SIMILAR TO RIKEN CDNA 4921536K21"/>
    <property type="match status" value="1"/>
</dbReference>
<organism evidence="1 2">
    <name type="scientific">Nannospalax galili</name>
    <name type="common">Northern Israeli blind subterranean mole rat</name>
    <name type="synonym">Spalax galili</name>
    <dbReference type="NCBI Taxonomy" id="1026970"/>
    <lineage>
        <taxon>Eukaryota</taxon>
        <taxon>Metazoa</taxon>
        <taxon>Chordata</taxon>
        <taxon>Craniata</taxon>
        <taxon>Vertebrata</taxon>
        <taxon>Euteleostomi</taxon>
        <taxon>Mammalia</taxon>
        <taxon>Eutheria</taxon>
        <taxon>Euarchontoglires</taxon>
        <taxon>Glires</taxon>
        <taxon>Rodentia</taxon>
        <taxon>Myomorpha</taxon>
        <taxon>Muroidea</taxon>
        <taxon>Spalacidae</taxon>
        <taxon>Spalacinae</taxon>
        <taxon>Nannospalax</taxon>
    </lineage>
</organism>
<evidence type="ECO:0000313" key="1">
    <source>
        <dbReference type="Ensembl" id="ENSNGAP00000020646.1"/>
    </source>
</evidence>
<reference evidence="1" key="1">
    <citation type="submission" date="2025-08" db="UniProtKB">
        <authorList>
            <consortium name="Ensembl"/>
        </authorList>
    </citation>
    <scope>IDENTIFICATION</scope>
</reference>
<dbReference type="Pfam" id="PF17666">
    <property type="entry name" value="DUF5528"/>
    <property type="match status" value="1"/>
</dbReference>
<dbReference type="OMA" id="RKMSHLY"/>
<proteinExistence type="predicted"/>
<dbReference type="GeneTree" id="ENSGT00390000011578"/>
<dbReference type="InterPro" id="IPR038935">
    <property type="entry name" value="C5orf52"/>
</dbReference>
<dbReference type="PANTHER" id="PTHR35666:SF1">
    <property type="entry name" value="SIMILAR TO RIKEN CDNA 4921536K21"/>
    <property type="match status" value="1"/>
</dbReference>
<gene>
    <name evidence="1" type="primary">CUNH5orf52</name>
</gene>
<reference evidence="1" key="2">
    <citation type="submission" date="2025-09" db="UniProtKB">
        <authorList>
            <consortium name="Ensembl"/>
        </authorList>
    </citation>
    <scope>IDENTIFICATION</scope>
</reference>
<accession>A0A8C6RP70</accession>
<evidence type="ECO:0000313" key="2">
    <source>
        <dbReference type="Proteomes" id="UP000694381"/>
    </source>
</evidence>